<evidence type="ECO:0000259" key="14">
    <source>
        <dbReference type="Pfam" id="PF03413"/>
    </source>
</evidence>
<dbReference type="InterPro" id="IPR013856">
    <property type="entry name" value="Peptidase_M4_domain"/>
</dbReference>
<reference evidence="17 18" key="1">
    <citation type="submission" date="2019-04" db="EMBL/GenBank/DDBJ databases">
        <authorList>
            <person name="Hwang J.C."/>
        </authorList>
    </citation>
    <scope>NUCLEOTIDE SEQUENCE [LARGE SCALE GENOMIC DNA]</scope>
    <source>
        <strain evidence="17 18">IMCC35002</strain>
    </source>
</reference>
<dbReference type="Pfam" id="PF01447">
    <property type="entry name" value="Peptidase_M4"/>
    <property type="match status" value="1"/>
</dbReference>
<dbReference type="Gene3D" id="1.10.390.10">
    <property type="entry name" value="Neutral Protease Domain 2"/>
    <property type="match status" value="1"/>
</dbReference>
<dbReference type="GO" id="GO:0005576">
    <property type="term" value="C:extracellular region"/>
    <property type="evidence" value="ECO:0007669"/>
    <property type="project" value="UniProtKB-SubCell"/>
</dbReference>
<gene>
    <name evidence="17" type="ORF">FCL42_01170</name>
</gene>
<dbReference type="PANTHER" id="PTHR33794:SF1">
    <property type="entry name" value="BACILLOLYSIN"/>
    <property type="match status" value="1"/>
</dbReference>
<dbReference type="InterPro" id="IPR001570">
    <property type="entry name" value="Peptidase_M4_C_domain"/>
</dbReference>
<dbReference type="Pfam" id="PF02868">
    <property type="entry name" value="Peptidase_M4_C"/>
    <property type="match status" value="1"/>
</dbReference>
<feature type="active site" evidence="10">
    <location>
        <position position="375"/>
    </location>
</feature>
<evidence type="ECO:0000256" key="9">
    <source>
        <dbReference type="ARBA" id="ARBA00023145"/>
    </source>
</evidence>
<evidence type="ECO:0000256" key="6">
    <source>
        <dbReference type="ARBA" id="ARBA00022801"/>
    </source>
</evidence>
<dbReference type="CDD" id="cd09597">
    <property type="entry name" value="M4_TLP"/>
    <property type="match status" value="1"/>
</dbReference>
<accession>A0A4U1BTP3</accession>
<dbReference type="Gene3D" id="3.10.170.10">
    <property type="match status" value="1"/>
</dbReference>
<dbReference type="Proteomes" id="UP000305675">
    <property type="component" value="Unassembled WGS sequence"/>
</dbReference>
<evidence type="ECO:0000256" key="11">
    <source>
        <dbReference type="RuleBase" id="RU366073"/>
    </source>
</evidence>
<evidence type="ECO:0000313" key="18">
    <source>
        <dbReference type="Proteomes" id="UP000305675"/>
    </source>
</evidence>
<keyword evidence="9" id="KW-0865">Zymogen</keyword>
<comment type="function">
    <text evidence="11">Extracellular zinc metalloprotease.</text>
</comment>
<dbReference type="Gene3D" id="2.60.120.380">
    <property type="match status" value="1"/>
</dbReference>
<dbReference type="Pfam" id="PF03413">
    <property type="entry name" value="PepSY"/>
    <property type="match status" value="1"/>
</dbReference>
<proteinExistence type="inferred from homology"/>
<dbReference type="AlphaFoldDB" id="A0A4U1BTP3"/>
<keyword evidence="8 11" id="KW-0482">Metalloprotease</keyword>
<dbReference type="InterPro" id="IPR027268">
    <property type="entry name" value="Peptidase_M4/M1_CTD_sf"/>
</dbReference>
<dbReference type="InterPro" id="IPR023612">
    <property type="entry name" value="Peptidase_M4"/>
</dbReference>
<feature type="domain" description="Peptidase M4 C-terminal" evidence="13">
    <location>
        <begin position="303"/>
        <end position="447"/>
    </location>
</feature>
<dbReference type="GO" id="GO:0046872">
    <property type="term" value="F:metal ion binding"/>
    <property type="evidence" value="ECO:0007669"/>
    <property type="project" value="UniProtKB-UniRule"/>
</dbReference>
<dbReference type="InterPro" id="IPR025711">
    <property type="entry name" value="PepSY"/>
</dbReference>
<evidence type="ECO:0000256" key="7">
    <source>
        <dbReference type="ARBA" id="ARBA00022833"/>
    </source>
</evidence>
<evidence type="ECO:0000256" key="8">
    <source>
        <dbReference type="ARBA" id="ARBA00023049"/>
    </source>
</evidence>
<keyword evidence="4" id="KW-0479">Metal-binding</keyword>
<dbReference type="InterPro" id="IPR050728">
    <property type="entry name" value="Zinc_Metalloprotease_M4"/>
</dbReference>
<comment type="caution">
    <text evidence="17">The sequence shown here is derived from an EMBL/GenBank/DDBJ whole genome shotgun (WGS) entry which is preliminary data.</text>
</comment>
<evidence type="ECO:0000256" key="1">
    <source>
        <dbReference type="ARBA" id="ARBA00001947"/>
    </source>
</evidence>
<comment type="subcellular location">
    <subcellularLocation>
        <location evidence="11">Secreted</location>
    </subcellularLocation>
</comment>
<evidence type="ECO:0000313" key="17">
    <source>
        <dbReference type="EMBL" id="TKB58730.1"/>
    </source>
</evidence>
<keyword evidence="5" id="KW-0732">Signal</keyword>
<evidence type="ECO:0000256" key="10">
    <source>
        <dbReference type="PIRSR" id="PIRSR623612-1"/>
    </source>
</evidence>
<dbReference type="Pfam" id="PF07504">
    <property type="entry name" value="FTP"/>
    <property type="match status" value="1"/>
</dbReference>
<organism evidence="17 18">
    <name type="scientific">Ferrimonas aestuarii</name>
    <dbReference type="NCBI Taxonomy" id="2569539"/>
    <lineage>
        <taxon>Bacteria</taxon>
        <taxon>Pseudomonadati</taxon>
        <taxon>Pseudomonadota</taxon>
        <taxon>Gammaproteobacteria</taxon>
        <taxon>Alteromonadales</taxon>
        <taxon>Ferrimonadaceae</taxon>
        <taxon>Ferrimonas</taxon>
    </lineage>
</organism>
<dbReference type="InterPro" id="IPR007280">
    <property type="entry name" value="Peptidase_C_arc/bac"/>
</dbReference>
<feature type="domain" description="Peptidase M4" evidence="12">
    <location>
        <begin position="162"/>
        <end position="300"/>
    </location>
</feature>
<evidence type="ECO:0000256" key="4">
    <source>
        <dbReference type="ARBA" id="ARBA00022723"/>
    </source>
</evidence>
<evidence type="ECO:0000259" key="13">
    <source>
        <dbReference type="Pfam" id="PF02868"/>
    </source>
</evidence>
<feature type="domain" description="Peptidase C-terminal archaeal/bacterial" evidence="15">
    <location>
        <begin position="483"/>
        <end position="548"/>
    </location>
</feature>
<keyword evidence="6 11" id="KW-0378">Hydrolase</keyword>
<feature type="active site" evidence="10">
    <location>
        <position position="293"/>
    </location>
</feature>
<evidence type="ECO:0000256" key="5">
    <source>
        <dbReference type="ARBA" id="ARBA00022729"/>
    </source>
</evidence>
<feature type="domain" description="PepSY" evidence="14">
    <location>
        <begin position="80"/>
        <end position="145"/>
    </location>
</feature>
<protein>
    <recommendedName>
        <fullName evidence="11">Neutral metalloproteinase</fullName>
        <ecNumber evidence="11">3.4.24.-</ecNumber>
    </recommendedName>
</protein>
<dbReference type="EMBL" id="SWCJ01000001">
    <property type="protein sequence ID" value="TKB58730.1"/>
    <property type="molecule type" value="Genomic_DNA"/>
</dbReference>
<dbReference type="PANTHER" id="PTHR33794">
    <property type="entry name" value="BACILLOLYSIN"/>
    <property type="match status" value="1"/>
</dbReference>
<dbReference type="FunFam" id="2.60.120.380:FF:000013">
    <property type="entry name" value="Alkaline serine protease"/>
    <property type="match status" value="1"/>
</dbReference>
<dbReference type="Pfam" id="PF04151">
    <property type="entry name" value="PPC"/>
    <property type="match status" value="1"/>
</dbReference>
<dbReference type="GO" id="GO:0006508">
    <property type="term" value="P:proteolysis"/>
    <property type="evidence" value="ECO:0007669"/>
    <property type="project" value="UniProtKB-KW"/>
</dbReference>
<keyword evidence="18" id="KW-1185">Reference proteome</keyword>
<dbReference type="Gene3D" id="3.10.450.490">
    <property type="match status" value="1"/>
</dbReference>
<sequence length="562" mass="60922">MTQTLNQQLNLPTGHTLEQVRAITSAAGLTKVRYQQMYQGVKVYGASVVAQTNSFGNMQLSSGQVMTQLEQDLPSMQTRLSPDDAMSKFATSETRENENAELFIYMDDNNQARLVYRLSYFDAGDHPSRPFAIMDANTGEIIDQWEGLAHAEVGTGPGGNAKTGQYEYGTDFGYLDVTQSGNTCTMSNANVKTVNLNGGTSGSTAYSYTCPRNTVKSINGAYSPLNDAHYFGNVVFDMYNDWYNTAPLTFQLTMRVHYSSNYENAFWNGSSMTFGDGQNTFYPLVSLDVSAHEVSHGFTEQNSNLRYSNQSGGINEAFSDMAGEAAEYFMNGSNDWLVGAQIFKGNGSLRYFEDPTQDGRSIGHADDYTSGMDVHYSSGVFNRAFYLLANTNGWGVQKAFEVMVRANQLYWSIDTTFDEGACGVKKASDDAGYNSADVIAAFNTVGVNASCGSTPDPDPVGGELQDGVAVSNLSGASSSETNYYIDVPASASSVSVTISGGSGDADLYVRAGAAPTTSNYDCRPYRWGNNETCNISTSGDTRVYIMLRGYSSFSGVTLKADY</sequence>
<dbReference type="PRINTS" id="PR00730">
    <property type="entry name" value="THERMOLYSIN"/>
</dbReference>
<dbReference type="OrthoDB" id="5378341at2"/>
<evidence type="ECO:0000259" key="12">
    <source>
        <dbReference type="Pfam" id="PF01447"/>
    </source>
</evidence>
<evidence type="ECO:0000256" key="2">
    <source>
        <dbReference type="ARBA" id="ARBA00009388"/>
    </source>
</evidence>
<comment type="cofactor">
    <cofactor evidence="1 11">
        <name>Zn(2+)</name>
        <dbReference type="ChEBI" id="CHEBI:29105"/>
    </cofactor>
</comment>
<dbReference type="EC" id="3.4.24.-" evidence="11"/>
<evidence type="ECO:0000259" key="16">
    <source>
        <dbReference type="Pfam" id="PF07504"/>
    </source>
</evidence>
<feature type="domain" description="FTP" evidence="16">
    <location>
        <begin position="17"/>
        <end position="64"/>
    </location>
</feature>
<evidence type="ECO:0000256" key="3">
    <source>
        <dbReference type="ARBA" id="ARBA00022670"/>
    </source>
</evidence>
<evidence type="ECO:0000259" key="15">
    <source>
        <dbReference type="Pfam" id="PF04151"/>
    </source>
</evidence>
<keyword evidence="7 11" id="KW-0862">Zinc</keyword>
<name>A0A4U1BTP3_9GAMM</name>
<keyword evidence="11" id="KW-0964">Secreted</keyword>
<dbReference type="Gene3D" id="3.10.450.40">
    <property type="match status" value="1"/>
</dbReference>
<comment type="similarity">
    <text evidence="2 11">Belongs to the peptidase M4 family.</text>
</comment>
<dbReference type="GO" id="GO:0004222">
    <property type="term" value="F:metalloendopeptidase activity"/>
    <property type="evidence" value="ECO:0007669"/>
    <property type="project" value="UniProtKB-UniRule"/>
</dbReference>
<keyword evidence="3 11" id="KW-0645">Protease</keyword>
<dbReference type="InterPro" id="IPR011096">
    <property type="entry name" value="FTP_domain"/>
</dbReference>
<dbReference type="SUPFAM" id="SSF55486">
    <property type="entry name" value="Metalloproteases ('zincins'), catalytic domain"/>
    <property type="match status" value="1"/>
</dbReference>